<dbReference type="Proteomes" id="UP000248301">
    <property type="component" value="Unassembled WGS sequence"/>
</dbReference>
<dbReference type="Pfam" id="PF01048">
    <property type="entry name" value="PNP_UDP_1"/>
    <property type="match status" value="1"/>
</dbReference>
<protein>
    <recommendedName>
        <fullName evidence="1">Nucleoside phosphorylase domain-containing protein</fullName>
    </recommendedName>
</protein>
<feature type="domain" description="Nucleoside phosphorylase" evidence="1">
    <location>
        <begin position="317"/>
        <end position="594"/>
    </location>
</feature>
<sequence>MPSRSKPTQLSLVLAPGSIHPRILFLHFFDLHFLEERGNYARTQRVMSEMDLAVRISIITGKKILVPAASFYETDIARSVLEPFFASDIGDRFNLVGSGSSVEEFRWSKADQYRTGSMQHTLYSSILDQAAGWQRRERSATKDITGSWIKDAETGSIVDELHVWKPEGMSPTAFARAFIEVPEKLGGEAFIAKHVEALLPLPSKNINVTNTLHQTINYHYFNSYVTEFKASVFQNMNHLGGEAIPSGNPKDDIDFSMLVKVCRGKRILDRILRSSISHLDTFCYDTDFIEAFNMSQTSGYAPLPVHEMATARFQADLAILTALPKEREAVEAVFGKGEIKRFKDDPNVYKLINFEVRGKQKKIVVGVLSEMGNTRAGSASTDFLRSCAPERLWMIGIAGGCPRPNDAKEDIRLGDIVIADSVWESDFGKMNPDQTFENRALSQRVSYELNQFVKQFQSEKSGFDTGWIEFRDKALNEYGLSANDFPPDILHGKNKRVLKRADDPRRKLSPSIVHFGGVAASNTLLKSPEIRDELRDKHKIKAVEMESAGLRDAGWSRSARIAVFRGIVDYCDAFKNDDWHNPAAISAAAVARFIFEAIANSEPT</sequence>
<dbReference type="GO" id="GO:0005829">
    <property type="term" value="C:cytosol"/>
    <property type="evidence" value="ECO:0007669"/>
    <property type="project" value="TreeGrafter"/>
</dbReference>
<accession>A0A318PPU6</accession>
<organism evidence="2 3">
    <name type="scientific">Gluconacetobacter entanii</name>
    <dbReference type="NCBI Taxonomy" id="108528"/>
    <lineage>
        <taxon>Bacteria</taxon>
        <taxon>Pseudomonadati</taxon>
        <taxon>Pseudomonadota</taxon>
        <taxon>Alphaproteobacteria</taxon>
        <taxon>Acetobacterales</taxon>
        <taxon>Acetobacteraceae</taxon>
        <taxon>Gluconacetobacter</taxon>
    </lineage>
</organism>
<dbReference type="InterPro" id="IPR000845">
    <property type="entry name" value="Nucleoside_phosphorylase_d"/>
</dbReference>
<name>A0A318PPU6_9PROT</name>
<dbReference type="OrthoDB" id="5379188at2"/>
<proteinExistence type="predicted"/>
<dbReference type="EMBL" id="NKUF01000063">
    <property type="protein sequence ID" value="PYD60954.1"/>
    <property type="molecule type" value="Genomic_DNA"/>
</dbReference>
<gene>
    <name evidence="2" type="ORF">CFR72_15095</name>
</gene>
<dbReference type="AlphaFoldDB" id="A0A318PPU6"/>
<evidence type="ECO:0000313" key="3">
    <source>
        <dbReference type="Proteomes" id="UP000248301"/>
    </source>
</evidence>
<dbReference type="GO" id="GO:0009116">
    <property type="term" value="P:nucleoside metabolic process"/>
    <property type="evidence" value="ECO:0007669"/>
    <property type="project" value="InterPro"/>
</dbReference>
<dbReference type="GO" id="GO:0008930">
    <property type="term" value="F:methylthioadenosine nucleosidase activity"/>
    <property type="evidence" value="ECO:0007669"/>
    <property type="project" value="TreeGrafter"/>
</dbReference>
<dbReference type="PANTHER" id="PTHR46832:SF1">
    <property type="entry name" value="5'-METHYLTHIOADENOSINE_S-ADENOSYLHOMOCYSTEINE NUCLEOSIDASE"/>
    <property type="match status" value="1"/>
</dbReference>
<evidence type="ECO:0000259" key="1">
    <source>
        <dbReference type="Pfam" id="PF01048"/>
    </source>
</evidence>
<dbReference type="GO" id="GO:0008782">
    <property type="term" value="F:adenosylhomocysteine nucleosidase activity"/>
    <property type="evidence" value="ECO:0007669"/>
    <property type="project" value="TreeGrafter"/>
</dbReference>
<dbReference type="SUPFAM" id="SSF53167">
    <property type="entry name" value="Purine and uridine phosphorylases"/>
    <property type="match status" value="1"/>
</dbReference>
<dbReference type="GO" id="GO:0019284">
    <property type="term" value="P:L-methionine salvage from S-adenosylmethionine"/>
    <property type="evidence" value="ECO:0007669"/>
    <property type="project" value="TreeGrafter"/>
</dbReference>
<reference evidence="2 3" key="1">
    <citation type="submission" date="2017-07" db="EMBL/GenBank/DDBJ databases">
        <title>A draft genome sequence of Gluconacetobacter entanii LTH 4560.</title>
        <authorList>
            <person name="Skraban J."/>
            <person name="Cleenwerck I."/>
            <person name="Vandamme P."/>
            <person name="Trcek J."/>
        </authorList>
    </citation>
    <scope>NUCLEOTIDE SEQUENCE [LARGE SCALE GENOMIC DNA]</scope>
    <source>
        <strain evidence="2 3">LTH 4560</strain>
    </source>
</reference>
<evidence type="ECO:0000313" key="2">
    <source>
        <dbReference type="EMBL" id="PYD60954.1"/>
    </source>
</evidence>
<dbReference type="PANTHER" id="PTHR46832">
    <property type="entry name" value="5'-METHYLTHIOADENOSINE/S-ADENOSYLHOMOCYSTEINE NUCLEOSIDASE"/>
    <property type="match status" value="1"/>
</dbReference>
<dbReference type="Gene3D" id="3.40.50.1580">
    <property type="entry name" value="Nucleoside phosphorylase domain"/>
    <property type="match status" value="1"/>
</dbReference>
<comment type="caution">
    <text evidence="2">The sequence shown here is derived from an EMBL/GenBank/DDBJ whole genome shotgun (WGS) entry which is preliminary data.</text>
</comment>
<dbReference type="InterPro" id="IPR035994">
    <property type="entry name" value="Nucleoside_phosphorylase_sf"/>
</dbReference>